<comment type="subcellular location">
    <subcellularLocation>
        <location evidence="2">Membrane</location>
        <topology evidence="2">Single-pass membrane protein</topology>
    </subcellularLocation>
    <subcellularLocation>
        <location evidence="1">Nucleus</location>
    </subcellularLocation>
</comment>
<protein>
    <recommendedName>
        <fullName evidence="12">NAC domain-containing protein</fullName>
    </recommendedName>
</protein>
<dbReference type="GO" id="GO:0005634">
    <property type="term" value="C:nucleus"/>
    <property type="evidence" value="ECO:0007669"/>
    <property type="project" value="UniProtKB-SubCell"/>
</dbReference>
<dbReference type="SUPFAM" id="SSF101941">
    <property type="entry name" value="NAC domain"/>
    <property type="match status" value="1"/>
</dbReference>
<evidence type="ECO:0000256" key="10">
    <source>
        <dbReference type="ARBA" id="ARBA00023242"/>
    </source>
</evidence>
<feature type="region of interest" description="Disordered" evidence="11">
    <location>
        <begin position="855"/>
        <end position="924"/>
    </location>
</feature>
<evidence type="ECO:0000256" key="6">
    <source>
        <dbReference type="ARBA" id="ARBA00023125"/>
    </source>
</evidence>
<evidence type="ECO:0000256" key="4">
    <source>
        <dbReference type="ARBA" id="ARBA00022989"/>
    </source>
</evidence>
<dbReference type="Pfam" id="PF02365">
    <property type="entry name" value="NAM"/>
    <property type="match status" value="1"/>
</dbReference>
<dbReference type="STRING" id="3818.A0A445ACL9"/>
<keyword evidence="4" id="KW-1133">Transmembrane helix</keyword>
<evidence type="ECO:0000256" key="7">
    <source>
        <dbReference type="ARBA" id="ARBA00023136"/>
    </source>
</evidence>
<gene>
    <name evidence="13" type="ORF">Ahy_B02g057736</name>
</gene>
<dbReference type="GO" id="GO:0000976">
    <property type="term" value="F:transcription cis-regulatory region binding"/>
    <property type="evidence" value="ECO:0007669"/>
    <property type="project" value="UniProtKB-ARBA"/>
</dbReference>
<comment type="caution">
    <text evidence="13">The sequence shown here is derived from an EMBL/GenBank/DDBJ whole genome shotgun (WGS) entry which is preliminary data.</text>
</comment>
<evidence type="ECO:0000313" key="13">
    <source>
        <dbReference type="EMBL" id="RYR24244.1"/>
    </source>
</evidence>
<keyword evidence="3" id="KW-0812">Transmembrane</keyword>
<keyword evidence="5" id="KW-0805">Transcription regulation</keyword>
<evidence type="ECO:0000256" key="5">
    <source>
        <dbReference type="ARBA" id="ARBA00023015"/>
    </source>
</evidence>
<proteinExistence type="predicted"/>
<dbReference type="InterPro" id="IPR019557">
    <property type="entry name" value="AminoTfrase-like_pln_mobile"/>
</dbReference>
<feature type="region of interest" description="Disordered" evidence="11">
    <location>
        <begin position="167"/>
        <end position="196"/>
    </location>
</feature>
<dbReference type="PANTHER" id="PTHR31744">
    <property type="entry name" value="PROTEIN CUP-SHAPED COTYLEDON 2-RELATED"/>
    <property type="match status" value="1"/>
</dbReference>
<evidence type="ECO:0000256" key="3">
    <source>
        <dbReference type="ARBA" id="ARBA00022692"/>
    </source>
</evidence>
<feature type="region of interest" description="Disordered" evidence="11">
    <location>
        <begin position="364"/>
        <end position="431"/>
    </location>
</feature>
<feature type="region of interest" description="Disordered" evidence="11">
    <location>
        <begin position="211"/>
        <end position="236"/>
    </location>
</feature>
<sequence>MARSATIPFPILDFIPVGFRFKPTDEELVSYYLNHKLLNDNFPIDIIPDIDLCKVEPWQIPALSKVKSDDPEWFFFSGRDYKYGKSKRSNRATKGGYWKATGQDRFIKERGTMNVIGSKKTLVFYSGRVPNGVKTNWVIHEYHATTFDDSQRNFVLCRLMKKVERKSEDGTDAQACDEGEPSTHMEEADESVSTMFDSPDVDMDSIFHTLPQDRSSSQHSPVGIEQQESFPFSPSENYYLVNEDSSMHIQFETNEEKQDAEKFADSILDSGNIAMFEERQQHHTFMNNHLRSVPSMRVCYESSDTDAEVVSRRADSREYHVSKMVQSSHSAARTDKTRSISSEDFWGVDSSSCDSNADKPFEINSIEISSPPPALSGSKNQYNPRLSQTHRKVSSNAIPNLEDKKKLTTVEQSRRDQEKARKTSPGKKLETRSSDVNRIGSFIHLEPCSSSESLTPRAVYLVNVVIGILLLLAISWDVLSSPAMHLEHAAAAGYASGREDVAYQLGLPVDGRYVSGCLTDSQTYIQGGRPAWVWFQELLGVLSPANQIQKFAVNCSWFQETFGVLPEGADEPTVRRWLLYVARLEDMGGYSWGSAALSWLYRCMCRVANRHVVKLAGPLQLLQSWIFWHFPGFRPAGYDTFSWPLASRWSGHNPTVSKKGPRVQMWRLRIDLLQAGDVSCESGDIGASAYGLMEVCDGADIFRRHRVSPDRSGATIVWWSTSLTQPALDIDFLMSKDGRGGNRWFPYSLQFWHLHWESRADHVLRFDVVPNPGPSHDFLDWWGQHGKRFLSPELYLGDPRAVPILEEATQRGAGRVPDMDQVDDVPDRRRFERRARVGTRRSQREWRWLDQAMAEGDTRGRGGGRRRGCSGRRRVCAGVDGDHDEDDDAEDHDGAGGGDNGEHDGGRGGRMPGGLGGGTPGGGG</sequence>
<evidence type="ECO:0000256" key="9">
    <source>
        <dbReference type="ARBA" id="ARBA00023163"/>
    </source>
</evidence>
<dbReference type="InterPro" id="IPR036093">
    <property type="entry name" value="NAC_dom_sf"/>
</dbReference>
<keyword evidence="7" id="KW-0472">Membrane</keyword>
<dbReference type="AlphaFoldDB" id="A0A445ACL9"/>
<dbReference type="GO" id="GO:0006355">
    <property type="term" value="P:regulation of DNA-templated transcription"/>
    <property type="evidence" value="ECO:0007669"/>
    <property type="project" value="InterPro"/>
</dbReference>
<organism evidence="13 14">
    <name type="scientific">Arachis hypogaea</name>
    <name type="common">Peanut</name>
    <dbReference type="NCBI Taxonomy" id="3818"/>
    <lineage>
        <taxon>Eukaryota</taxon>
        <taxon>Viridiplantae</taxon>
        <taxon>Streptophyta</taxon>
        <taxon>Embryophyta</taxon>
        <taxon>Tracheophyta</taxon>
        <taxon>Spermatophyta</taxon>
        <taxon>Magnoliopsida</taxon>
        <taxon>eudicotyledons</taxon>
        <taxon>Gunneridae</taxon>
        <taxon>Pentapetalae</taxon>
        <taxon>rosids</taxon>
        <taxon>fabids</taxon>
        <taxon>Fabales</taxon>
        <taxon>Fabaceae</taxon>
        <taxon>Papilionoideae</taxon>
        <taxon>50 kb inversion clade</taxon>
        <taxon>dalbergioids sensu lato</taxon>
        <taxon>Dalbergieae</taxon>
        <taxon>Pterocarpus clade</taxon>
        <taxon>Arachis</taxon>
    </lineage>
</organism>
<dbReference type="PROSITE" id="PS51005">
    <property type="entry name" value="NAC"/>
    <property type="match status" value="1"/>
</dbReference>
<dbReference type="Gene3D" id="2.170.150.80">
    <property type="entry name" value="NAC domain"/>
    <property type="match status" value="1"/>
</dbReference>
<dbReference type="Proteomes" id="UP000289738">
    <property type="component" value="Chromosome B02"/>
</dbReference>
<accession>A0A445ACL9</accession>
<evidence type="ECO:0000256" key="11">
    <source>
        <dbReference type="SAM" id="MobiDB-lite"/>
    </source>
</evidence>
<evidence type="ECO:0000256" key="8">
    <source>
        <dbReference type="ARBA" id="ARBA00023159"/>
    </source>
</evidence>
<evidence type="ECO:0000313" key="14">
    <source>
        <dbReference type="Proteomes" id="UP000289738"/>
    </source>
</evidence>
<feature type="compositionally biased region" description="Acidic residues" evidence="11">
    <location>
        <begin position="882"/>
        <end position="891"/>
    </location>
</feature>
<keyword evidence="8" id="KW-0010">Activator</keyword>
<name>A0A445ACL9_ARAHY</name>
<feature type="compositionally biased region" description="Basic and acidic residues" evidence="11">
    <location>
        <begin position="401"/>
        <end position="431"/>
    </location>
</feature>
<evidence type="ECO:0000256" key="2">
    <source>
        <dbReference type="ARBA" id="ARBA00004167"/>
    </source>
</evidence>
<keyword evidence="10" id="KW-0539">Nucleus</keyword>
<dbReference type="EMBL" id="SDMP01000012">
    <property type="protein sequence ID" value="RYR24244.1"/>
    <property type="molecule type" value="Genomic_DNA"/>
</dbReference>
<evidence type="ECO:0000256" key="1">
    <source>
        <dbReference type="ARBA" id="ARBA00004123"/>
    </source>
</evidence>
<dbReference type="PANTHER" id="PTHR31744:SF216">
    <property type="entry name" value="NAC TRANSCRIPTION FACTOR"/>
    <property type="match status" value="1"/>
</dbReference>
<feature type="compositionally biased region" description="Polar residues" evidence="11">
    <location>
        <begin position="212"/>
        <end position="236"/>
    </location>
</feature>
<feature type="compositionally biased region" description="Basic residues" evidence="11">
    <location>
        <begin position="862"/>
        <end position="875"/>
    </location>
</feature>
<dbReference type="GO" id="GO:0016020">
    <property type="term" value="C:membrane"/>
    <property type="evidence" value="ECO:0007669"/>
    <property type="project" value="UniProtKB-SubCell"/>
</dbReference>
<feature type="compositionally biased region" description="Gly residues" evidence="11">
    <location>
        <begin position="908"/>
        <end position="924"/>
    </location>
</feature>
<feature type="compositionally biased region" description="Polar residues" evidence="11">
    <location>
        <begin position="377"/>
        <end position="387"/>
    </location>
</feature>
<keyword evidence="9" id="KW-0804">Transcription</keyword>
<dbReference type="InterPro" id="IPR003441">
    <property type="entry name" value="NAC-dom"/>
</dbReference>
<feature type="region of interest" description="Disordered" evidence="11">
    <location>
        <begin position="321"/>
        <end position="340"/>
    </location>
</feature>
<feature type="domain" description="NAC" evidence="12">
    <location>
        <begin position="15"/>
        <end position="162"/>
    </location>
</feature>
<reference evidence="13 14" key="1">
    <citation type="submission" date="2019-01" db="EMBL/GenBank/DDBJ databases">
        <title>Sequencing of cultivated peanut Arachis hypogaea provides insights into genome evolution and oil improvement.</title>
        <authorList>
            <person name="Chen X."/>
        </authorList>
    </citation>
    <scope>NUCLEOTIDE SEQUENCE [LARGE SCALE GENOMIC DNA]</scope>
    <source>
        <strain evidence="14">cv. Fuhuasheng</strain>
        <tissue evidence="13">Leaves</tissue>
    </source>
</reference>
<keyword evidence="14" id="KW-1185">Reference proteome</keyword>
<evidence type="ECO:0000259" key="12">
    <source>
        <dbReference type="PROSITE" id="PS51005"/>
    </source>
</evidence>
<dbReference type="Pfam" id="PF10536">
    <property type="entry name" value="PMD"/>
    <property type="match status" value="1"/>
</dbReference>
<keyword evidence="6" id="KW-0238">DNA-binding</keyword>